<evidence type="ECO:0000313" key="1">
    <source>
        <dbReference type="EMBL" id="QCR06180.1"/>
    </source>
</evidence>
<evidence type="ECO:0000313" key="2">
    <source>
        <dbReference type="Proteomes" id="UP000303847"/>
    </source>
</evidence>
<accession>A0ABX5V7E0</accession>
<dbReference type="Proteomes" id="UP000303847">
    <property type="component" value="Chromosome"/>
</dbReference>
<gene>
    <name evidence="1" type="ORF">EH206_19685</name>
</gene>
<dbReference type="EMBL" id="CP034036">
    <property type="protein sequence ID" value="QCR06180.1"/>
    <property type="molecule type" value="Genomic_DNA"/>
</dbReference>
<name>A0ABX5V7E0_9GAMM</name>
<keyword evidence="2" id="KW-1185">Reference proteome</keyword>
<proteinExistence type="predicted"/>
<evidence type="ECO:0008006" key="3">
    <source>
        <dbReference type="Google" id="ProtNLM"/>
    </source>
</evidence>
<reference evidence="1 2" key="1">
    <citation type="submission" date="2018-11" db="EMBL/GenBank/DDBJ databases">
        <title>Genome sequences of Brenneria nigrifluens and Brenneria rubrifaciens.</title>
        <authorList>
            <person name="Poret-Peterson A.T."/>
            <person name="McClean A.E."/>
            <person name="Kluepfel D.A."/>
        </authorList>
    </citation>
    <scope>NUCLEOTIDE SEQUENCE [LARGE SCALE GENOMIC DNA]</scope>
    <source>
        <strain evidence="1 2">ATCC 13028</strain>
    </source>
</reference>
<sequence length="77" mass="8681">MPEFRTVGFNQQVQTLRVAEFVRFIERLGVADGGICQRHGGGSIVYRTGRPPIKPPKTTDVKKSGSTCWYSRFLSTY</sequence>
<protein>
    <recommendedName>
        <fullName evidence="3">Type II toxin-antitoxin system HicA family toxin</fullName>
    </recommendedName>
</protein>
<organism evidence="1 2">
    <name type="scientific">Brenneria nigrifluens DSM 30175 = ATCC 13028</name>
    <dbReference type="NCBI Taxonomy" id="1121120"/>
    <lineage>
        <taxon>Bacteria</taxon>
        <taxon>Pseudomonadati</taxon>
        <taxon>Pseudomonadota</taxon>
        <taxon>Gammaproteobacteria</taxon>
        <taxon>Enterobacterales</taxon>
        <taxon>Pectobacteriaceae</taxon>
        <taxon>Brenneria</taxon>
    </lineage>
</organism>